<evidence type="ECO:0000313" key="4">
    <source>
        <dbReference type="Proteomes" id="UP001634747"/>
    </source>
</evidence>
<feature type="compositionally biased region" description="Polar residues" evidence="1">
    <location>
        <begin position="32"/>
        <end position="51"/>
    </location>
</feature>
<gene>
    <name evidence="3" type="ORF">ACK2TP_06615</name>
</gene>
<sequence length="274" mass="26318">MQLKRSTLAIAALSTALLATACKKSDAPAPGTTPSGSQPTAASAPTGTTNAVPPPAGTPGTSPQPVAPATTASDANVAPGTVAAPPANAPVARAATPVVAAPAAPVAPAAITVPAGTRVTVVTNQSLSGEHDDVGTPFTGSLSRPVVVHGAEVFRRGTEVRGEIVSAKGRGRFKGAGYLGIALTSIGGYRVETSEYSVRAKGRGKRTAGFIGGGGGVGALIGGLAGGGKGALIGGLAGAGAGTAAGAMTGSRDVVIPAESAVAFTTRNSITVKR</sequence>
<feature type="compositionally biased region" description="Polar residues" evidence="1">
    <location>
        <begin position="59"/>
        <end position="74"/>
    </location>
</feature>
<name>A0ABW9KLH1_9BACT</name>
<dbReference type="EMBL" id="JBJYXY010000001">
    <property type="protein sequence ID" value="MFN2975429.1"/>
    <property type="molecule type" value="Genomic_DNA"/>
</dbReference>
<reference evidence="3 4" key="1">
    <citation type="submission" date="2024-12" db="EMBL/GenBank/DDBJ databases">
        <authorList>
            <person name="Lee Y."/>
        </authorList>
    </citation>
    <scope>NUCLEOTIDE SEQUENCE [LARGE SCALE GENOMIC DNA]</scope>
    <source>
        <strain evidence="3 4">03SUJ4</strain>
    </source>
</reference>
<feature type="chain" id="PRO_5046521073" evidence="2">
    <location>
        <begin position="22"/>
        <end position="274"/>
    </location>
</feature>
<protein>
    <submittedName>
        <fullName evidence="3">Uncharacterized protein</fullName>
    </submittedName>
</protein>
<dbReference type="PROSITE" id="PS51257">
    <property type="entry name" value="PROKAR_LIPOPROTEIN"/>
    <property type="match status" value="1"/>
</dbReference>
<feature type="region of interest" description="Disordered" evidence="1">
    <location>
        <begin position="24"/>
        <end position="81"/>
    </location>
</feature>
<evidence type="ECO:0000256" key="1">
    <source>
        <dbReference type="SAM" id="MobiDB-lite"/>
    </source>
</evidence>
<dbReference type="RefSeq" id="WP_263413045.1">
    <property type="nucleotide sequence ID" value="NZ_BAABBH010000001.1"/>
</dbReference>
<keyword evidence="2" id="KW-0732">Signal</keyword>
<evidence type="ECO:0000256" key="2">
    <source>
        <dbReference type="SAM" id="SignalP"/>
    </source>
</evidence>
<dbReference type="Proteomes" id="UP001634747">
    <property type="component" value="Unassembled WGS sequence"/>
</dbReference>
<feature type="signal peptide" evidence="2">
    <location>
        <begin position="1"/>
        <end position="21"/>
    </location>
</feature>
<keyword evidence="4" id="KW-1185">Reference proteome</keyword>
<proteinExistence type="predicted"/>
<evidence type="ECO:0000313" key="3">
    <source>
        <dbReference type="EMBL" id="MFN2975429.1"/>
    </source>
</evidence>
<comment type="caution">
    <text evidence="3">The sequence shown here is derived from an EMBL/GenBank/DDBJ whole genome shotgun (WGS) entry which is preliminary data.</text>
</comment>
<accession>A0ABW9KLH1</accession>
<organism evidence="3 4">
    <name type="scientific">Terriglobus aquaticus</name>
    <dbReference type="NCBI Taxonomy" id="940139"/>
    <lineage>
        <taxon>Bacteria</taxon>
        <taxon>Pseudomonadati</taxon>
        <taxon>Acidobacteriota</taxon>
        <taxon>Terriglobia</taxon>
        <taxon>Terriglobales</taxon>
        <taxon>Acidobacteriaceae</taxon>
        <taxon>Terriglobus</taxon>
    </lineage>
</organism>